<reference evidence="1" key="1">
    <citation type="submission" date="2020-01" db="EMBL/GenBank/DDBJ databases">
        <title>Identification and distribution of gene clusters putatively required for synthesis of sphingolipid metabolism inhibitors in phylogenetically diverse species of the filamentous fungus Fusarium.</title>
        <authorList>
            <person name="Kim H.-S."/>
            <person name="Busman M."/>
            <person name="Brown D.W."/>
            <person name="Divon H."/>
            <person name="Uhlig S."/>
            <person name="Proctor R.H."/>
        </authorList>
    </citation>
    <scope>NUCLEOTIDE SEQUENCE</scope>
    <source>
        <strain evidence="1">NRRL 31653</strain>
    </source>
</reference>
<accession>A0A9P5BFL9</accession>
<sequence>MTHLSQDISKETTKANFFLAESKVVSKASPTGPPSKITHYLILASVLVRRKDVLNSSRVRPRRTNTGRSITWIRDLCAQLANESSALPTPEELMKSSTPIHLSAVVCGATDGSKHLKRRMSTLNKKTNDAVGNLYACPLSNCHEADLDAEYNLDQVKEQIFQLSEEEELNFLEEKLKSIVHLSWTKMLNIGKITRISL</sequence>
<gene>
    <name evidence="1" type="ORF">FAGAP_2499</name>
</gene>
<protein>
    <submittedName>
        <fullName evidence="1">Uncharacterized protein</fullName>
    </submittedName>
</protein>
<keyword evidence="2" id="KW-1185">Reference proteome</keyword>
<proteinExistence type="predicted"/>
<organism evidence="1 2">
    <name type="scientific">Fusarium agapanthi</name>
    <dbReference type="NCBI Taxonomy" id="1803897"/>
    <lineage>
        <taxon>Eukaryota</taxon>
        <taxon>Fungi</taxon>
        <taxon>Dikarya</taxon>
        <taxon>Ascomycota</taxon>
        <taxon>Pezizomycotina</taxon>
        <taxon>Sordariomycetes</taxon>
        <taxon>Hypocreomycetidae</taxon>
        <taxon>Hypocreales</taxon>
        <taxon>Nectriaceae</taxon>
        <taxon>Fusarium</taxon>
        <taxon>Fusarium fujikuroi species complex</taxon>
    </lineage>
</organism>
<evidence type="ECO:0000313" key="2">
    <source>
        <dbReference type="Proteomes" id="UP000737391"/>
    </source>
</evidence>
<dbReference type="EMBL" id="LUFC02000137">
    <property type="protein sequence ID" value="KAF4501312.1"/>
    <property type="molecule type" value="Genomic_DNA"/>
</dbReference>
<dbReference type="AlphaFoldDB" id="A0A9P5BFL9"/>
<name>A0A9P5BFL9_9HYPO</name>
<evidence type="ECO:0000313" key="1">
    <source>
        <dbReference type="EMBL" id="KAF4501312.1"/>
    </source>
</evidence>
<comment type="caution">
    <text evidence="1">The sequence shown here is derived from an EMBL/GenBank/DDBJ whole genome shotgun (WGS) entry which is preliminary data.</text>
</comment>
<dbReference type="Proteomes" id="UP000737391">
    <property type="component" value="Unassembled WGS sequence"/>
</dbReference>